<evidence type="ECO:0000313" key="3">
    <source>
        <dbReference type="Proteomes" id="UP000299102"/>
    </source>
</evidence>
<reference evidence="2 3" key="1">
    <citation type="journal article" date="2019" name="Commun. Biol.">
        <title>The bagworm genome reveals a unique fibroin gene that provides high tensile strength.</title>
        <authorList>
            <person name="Kono N."/>
            <person name="Nakamura H."/>
            <person name="Ohtoshi R."/>
            <person name="Tomita M."/>
            <person name="Numata K."/>
            <person name="Arakawa K."/>
        </authorList>
    </citation>
    <scope>NUCLEOTIDE SEQUENCE [LARGE SCALE GENOMIC DNA]</scope>
</reference>
<gene>
    <name evidence="2" type="ORF">EVAR_70133_1</name>
</gene>
<name>A0A4C1Z5X7_EUMVA</name>
<feature type="region of interest" description="Disordered" evidence="1">
    <location>
        <begin position="367"/>
        <end position="392"/>
    </location>
</feature>
<feature type="compositionally biased region" description="Basic residues" evidence="1">
    <location>
        <begin position="378"/>
        <end position="392"/>
    </location>
</feature>
<dbReference type="Proteomes" id="UP000299102">
    <property type="component" value="Unassembled WGS sequence"/>
</dbReference>
<evidence type="ECO:0000313" key="2">
    <source>
        <dbReference type="EMBL" id="GBP83080.1"/>
    </source>
</evidence>
<accession>A0A4C1Z5X7</accession>
<protein>
    <submittedName>
        <fullName evidence="2">Uncharacterized protein</fullName>
    </submittedName>
</protein>
<evidence type="ECO:0000256" key="1">
    <source>
        <dbReference type="SAM" id="MobiDB-lite"/>
    </source>
</evidence>
<sequence length="392" mass="44825">MQERRHKDSPAGCRRRCYVTCGRMECKGKRGSAWVYNCNKIINLRECKTPKLVSGTRRSCPGSPGHLRRSFRKIQAYVKWSLGYSVQVTKSTGRARHLKTTRVAVPGTSYFFNNMECGFVKAHSDNLPKVDAFVVNEFYRNNDDYSSAEIRGDEISRYPRARSARSAGCGARGVRKCGGAHGQTPFQQKKKLNEIRFGRSRATKPQADTRTQVELMIVLYVLWGDEEQNRKPRLGGFEIESRATIVIDCGTKIRTKIVTGIRIRSDQNWQRHRDRKRGQNWILLKSKLGPRSRIIQVGIGNRIEIQDGIAIKIMINYTYDRVRRDLTRRAGGAAAGQVRRRRVSEVNAPNTTAYIFRGITREKNGETSEGCVWGGGERRRRKPVSAHRYRSR</sequence>
<organism evidence="2 3">
    <name type="scientific">Eumeta variegata</name>
    <name type="common">Bagworm moth</name>
    <name type="synonym">Eumeta japonica</name>
    <dbReference type="NCBI Taxonomy" id="151549"/>
    <lineage>
        <taxon>Eukaryota</taxon>
        <taxon>Metazoa</taxon>
        <taxon>Ecdysozoa</taxon>
        <taxon>Arthropoda</taxon>
        <taxon>Hexapoda</taxon>
        <taxon>Insecta</taxon>
        <taxon>Pterygota</taxon>
        <taxon>Neoptera</taxon>
        <taxon>Endopterygota</taxon>
        <taxon>Lepidoptera</taxon>
        <taxon>Glossata</taxon>
        <taxon>Ditrysia</taxon>
        <taxon>Tineoidea</taxon>
        <taxon>Psychidae</taxon>
        <taxon>Oiketicinae</taxon>
        <taxon>Eumeta</taxon>
    </lineage>
</organism>
<dbReference type="AlphaFoldDB" id="A0A4C1Z5X7"/>
<keyword evidence="3" id="KW-1185">Reference proteome</keyword>
<comment type="caution">
    <text evidence="2">The sequence shown here is derived from an EMBL/GenBank/DDBJ whole genome shotgun (WGS) entry which is preliminary data.</text>
</comment>
<dbReference type="EMBL" id="BGZK01001603">
    <property type="protein sequence ID" value="GBP83080.1"/>
    <property type="molecule type" value="Genomic_DNA"/>
</dbReference>
<proteinExistence type="predicted"/>